<dbReference type="KEGG" id="nbv:T478_1191"/>
<dbReference type="Gene3D" id="3.30.300.130">
    <property type="entry name" value="Fe-S cluster assembly (FSCA)"/>
    <property type="match status" value="1"/>
</dbReference>
<dbReference type="STRING" id="1410606.T478_1191"/>
<sequence length="128" mass="14381">MTQDVKQLRVKIFDELSQIVDPEINTTITELELIDEVDINDANVKVDLHLTSPFCPAVFGFKIAQDIHDNLLSIQGIDDVKVNVSNHFMSEQINNQVNNSPNPHKKASNEDNTSGDMTSDTKTEEKKD</sequence>
<feature type="compositionally biased region" description="Polar residues" evidence="1">
    <location>
        <begin position="91"/>
        <end position="102"/>
    </location>
</feature>
<feature type="region of interest" description="Disordered" evidence="1">
    <location>
        <begin position="91"/>
        <end position="128"/>
    </location>
</feature>
<dbReference type="SUPFAM" id="SSF117916">
    <property type="entry name" value="Fe-S cluster assembly (FSCA) domain-like"/>
    <property type="match status" value="1"/>
</dbReference>
<proteinExistence type="predicted"/>
<dbReference type="PANTHER" id="PTHR42831">
    <property type="entry name" value="FE-S PROTEIN MATURATION AUXILIARY FACTOR YITW"/>
    <property type="match status" value="1"/>
</dbReference>
<dbReference type="Pfam" id="PF01883">
    <property type="entry name" value="FeS_assembly_P"/>
    <property type="match status" value="1"/>
</dbReference>
<name>A0A0A7V216_9ARCH</name>
<dbReference type="EMBL" id="CP007026">
    <property type="protein sequence ID" value="AJA93072.1"/>
    <property type="molecule type" value="Genomic_DNA"/>
</dbReference>
<dbReference type="OrthoDB" id="371709at2157"/>
<organism evidence="3 4">
    <name type="scientific">Candidatus Nitrosopelagicus brevis</name>
    <dbReference type="NCBI Taxonomy" id="1410606"/>
    <lineage>
        <taxon>Archaea</taxon>
        <taxon>Nitrososphaerota</taxon>
    </lineage>
</organism>
<gene>
    <name evidence="3" type="ORF">T478_1191</name>
</gene>
<dbReference type="Proteomes" id="UP000030944">
    <property type="component" value="Chromosome"/>
</dbReference>
<dbReference type="AlphaFoldDB" id="A0A0A7V216"/>
<protein>
    <submittedName>
        <fullName evidence="3">PF01883 domain protein</fullName>
    </submittedName>
</protein>
<dbReference type="GeneID" id="24817070"/>
<evidence type="ECO:0000313" key="4">
    <source>
        <dbReference type="Proteomes" id="UP000030944"/>
    </source>
</evidence>
<accession>A0A0A7V216</accession>
<dbReference type="InterPro" id="IPR002744">
    <property type="entry name" value="MIP18-like"/>
</dbReference>
<dbReference type="PANTHER" id="PTHR42831:SF1">
    <property type="entry name" value="FE-S PROTEIN MATURATION AUXILIARY FACTOR YITW"/>
    <property type="match status" value="1"/>
</dbReference>
<feature type="compositionally biased region" description="Basic and acidic residues" evidence="1">
    <location>
        <begin position="119"/>
        <end position="128"/>
    </location>
</feature>
<evidence type="ECO:0000259" key="2">
    <source>
        <dbReference type="Pfam" id="PF01883"/>
    </source>
</evidence>
<dbReference type="HOGENOM" id="CLU_091588_3_0_2"/>
<dbReference type="InterPro" id="IPR052339">
    <property type="entry name" value="Fe-S_Maturation_MIP18"/>
</dbReference>
<dbReference type="RefSeq" id="WP_048105952.1">
    <property type="nucleotide sequence ID" value="NZ_CP007026.1"/>
</dbReference>
<feature type="domain" description="MIP18 family-like" evidence="2">
    <location>
        <begin position="11"/>
        <end position="84"/>
    </location>
</feature>
<evidence type="ECO:0000313" key="3">
    <source>
        <dbReference type="EMBL" id="AJA93072.1"/>
    </source>
</evidence>
<reference evidence="3 4" key="1">
    <citation type="journal article" date="2015" name="Proc. Natl. Acad. Sci. U.S.A.">
        <title>Genomic and proteomic characterization of "Candidatus Nitrosopelagicus brevis": An ammonia-oxidizing archaeon from the open ocean.</title>
        <authorList>
            <person name="Santoro A.E."/>
            <person name="Dupont C.L."/>
            <person name="Richter R.A."/>
            <person name="Craig M.T."/>
            <person name="Carini P."/>
            <person name="McIlvin M.R."/>
            <person name="Yang Y."/>
            <person name="Orsi W.D."/>
            <person name="Moran D.M."/>
            <person name="Saito M.A."/>
        </authorList>
    </citation>
    <scope>NUCLEOTIDE SEQUENCE [LARGE SCALE GENOMIC DNA]</scope>
    <source>
        <strain evidence="4">V2</strain>
    </source>
</reference>
<dbReference type="InterPro" id="IPR034904">
    <property type="entry name" value="FSCA_dom_sf"/>
</dbReference>
<evidence type="ECO:0000256" key="1">
    <source>
        <dbReference type="SAM" id="MobiDB-lite"/>
    </source>
</evidence>